<dbReference type="InterPro" id="IPR005119">
    <property type="entry name" value="LysR_subst-bd"/>
</dbReference>
<protein>
    <submittedName>
        <fullName evidence="6">LysR family transcriptional regulator</fullName>
    </submittedName>
</protein>
<proteinExistence type="inferred from homology"/>
<sequence length="293" mass="32364">MNLEWYKVFYAAAQTGSLSKAAEALYITQPAVTHSIKQLESQLGGQLFFRTSKGVQLTDEGQVLFKYIEQAFNFITTGERKLAELHELMTGEIKIGAGDTLCRHYLLPYLQSFHSAYPDIKIQVTNRTSPETIQLLKEGKIDLGIINLPATDARLKVVESASLQDCFVAGLRYKQLNGKPLTLGELSGYPLILLEQGSNTRAYIDGYAAEQGVSLKPEIELGSNDLLVEFARTGLGIACVIRNFVQKELNATGSDLFEIQLDRPIPPRKVGIITLKDVPLSSAAKRFIDQILA</sequence>
<dbReference type="Pfam" id="PF03466">
    <property type="entry name" value="LysR_substrate"/>
    <property type="match status" value="1"/>
</dbReference>
<dbReference type="Proteomes" id="UP000215509">
    <property type="component" value="Unassembled WGS sequence"/>
</dbReference>
<evidence type="ECO:0000256" key="4">
    <source>
        <dbReference type="ARBA" id="ARBA00023163"/>
    </source>
</evidence>
<evidence type="ECO:0000256" key="3">
    <source>
        <dbReference type="ARBA" id="ARBA00023125"/>
    </source>
</evidence>
<evidence type="ECO:0000313" key="7">
    <source>
        <dbReference type="Proteomes" id="UP000215509"/>
    </source>
</evidence>
<comment type="similarity">
    <text evidence="1">Belongs to the LysR transcriptional regulatory family.</text>
</comment>
<dbReference type="PRINTS" id="PR00039">
    <property type="entry name" value="HTHLYSR"/>
</dbReference>
<dbReference type="SUPFAM" id="SSF46785">
    <property type="entry name" value="Winged helix' DNA-binding domain"/>
    <property type="match status" value="1"/>
</dbReference>
<keyword evidence="7" id="KW-1185">Reference proteome</keyword>
<accession>A0A229UHB8</accession>
<dbReference type="CDD" id="cd05466">
    <property type="entry name" value="PBP2_LTTR_substrate"/>
    <property type="match status" value="1"/>
</dbReference>
<feature type="domain" description="HTH lysR-type" evidence="5">
    <location>
        <begin position="1"/>
        <end position="58"/>
    </location>
</feature>
<dbReference type="InterPro" id="IPR000847">
    <property type="entry name" value="LysR_HTH_N"/>
</dbReference>
<evidence type="ECO:0000313" key="6">
    <source>
        <dbReference type="EMBL" id="OXM82745.1"/>
    </source>
</evidence>
<keyword evidence="4" id="KW-0804">Transcription</keyword>
<dbReference type="PROSITE" id="PS50931">
    <property type="entry name" value="HTH_LYSR"/>
    <property type="match status" value="1"/>
</dbReference>
<dbReference type="OrthoDB" id="9778774at2"/>
<evidence type="ECO:0000256" key="2">
    <source>
        <dbReference type="ARBA" id="ARBA00023015"/>
    </source>
</evidence>
<reference evidence="6 7" key="1">
    <citation type="submission" date="2017-07" db="EMBL/GenBank/DDBJ databases">
        <title>Genome sequencing and assembly of Paenibacillus rigui.</title>
        <authorList>
            <person name="Mayilraj S."/>
        </authorList>
    </citation>
    <scope>NUCLEOTIDE SEQUENCE [LARGE SCALE GENOMIC DNA]</scope>
    <source>
        <strain evidence="6 7">JCM 16352</strain>
    </source>
</reference>
<dbReference type="SUPFAM" id="SSF53850">
    <property type="entry name" value="Periplasmic binding protein-like II"/>
    <property type="match status" value="1"/>
</dbReference>
<name>A0A229UHB8_9BACL</name>
<dbReference type="Gene3D" id="1.10.10.10">
    <property type="entry name" value="Winged helix-like DNA-binding domain superfamily/Winged helix DNA-binding domain"/>
    <property type="match status" value="1"/>
</dbReference>
<dbReference type="Pfam" id="PF00126">
    <property type="entry name" value="HTH_1"/>
    <property type="match status" value="1"/>
</dbReference>
<dbReference type="InterPro" id="IPR036388">
    <property type="entry name" value="WH-like_DNA-bd_sf"/>
</dbReference>
<dbReference type="InterPro" id="IPR036390">
    <property type="entry name" value="WH_DNA-bd_sf"/>
</dbReference>
<dbReference type="GO" id="GO:0003700">
    <property type="term" value="F:DNA-binding transcription factor activity"/>
    <property type="evidence" value="ECO:0007669"/>
    <property type="project" value="InterPro"/>
</dbReference>
<dbReference type="FunFam" id="1.10.10.10:FF:000001">
    <property type="entry name" value="LysR family transcriptional regulator"/>
    <property type="match status" value="1"/>
</dbReference>
<keyword evidence="2" id="KW-0805">Transcription regulation</keyword>
<evidence type="ECO:0000259" key="5">
    <source>
        <dbReference type="PROSITE" id="PS50931"/>
    </source>
</evidence>
<dbReference type="EMBL" id="NMQW01000057">
    <property type="protein sequence ID" value="OXM82745.1"/>
    <property type="molecule type" value="Genomic_DNA"/>
</dbReference>
<dbReference type="GO" id="GO:0000976">
    <property type="term" value="F:transcription cis-regulatory region binding"/>
    <property type="evidence" value="ECO:0007669"/>
    <property type="project" value="TreeGrafter"/>
</dbReference>
<dbReference type="AlphaFoldDB" id="A0A229UHB8"/>
<keyword evidence="3" id="KW-0238">DNA-binding</keyword>
<organism evidence="6 7">
    <name type="scientific">Paenibacillus rigui</name>
    <dbReference type="NCBI Taxonomy" id="554312"/>
    <lineage>
        <taxon>Bacteria</taxon>
        <taxon>Bacillati</taxon>
        <taxon>Bacillota</taxon>
        <taxon>Bacilli</taxon>
        <taxon>Bacillales</taxon>
        <taxon>Paenibacillaceae</taxon>
        <taxon>Paenibacillus</taxon>
    </lineage>
</organism>
<gene>
    <name evidence="6" type="ORF">CF651_29190</name>
</gene>
<dbReference type="PANTHER" id="PTHR30126">
    <property type="entry name" value="HTH-TYPE TRANSCRIPTIONAL REGULATOR"/>
    <property type="match status" value="1"/>
</dbReference>
<dbReference type="RefSeq" id="WP_094018387.1">
    <property type="nucleotide sequence ID" value="NZ_NMQW01000057.1"/>
</dbReference>
<comment type="caution">
    <text evidence="6">The sequence shown here is derived from an EMBL/GenBank/DDBJ whole genome shotgun (WGS) entry which is preliminary data.</text>
</comment>
<dbReference type="Gene3D" id="3.40.190.290">
    <property type="match status" value="1"/>
</dbReference>
<dbReference type="PANTHER" id="PTHR30126:SF64">
    <property type="entry name" value="HTH-TYPE TRANSCRIPTIONAL REGULATOR CITR"/>
    <property type="match status" value="1"/>
</dbReference>
<evidence type="ECO:0000256" key="1">
    <source>
        <dbReference type="ARBA" id="ARBA00009437"/>
    </source>
</evidence>